<dbReference type="InterPro" id="IPR029067">
    <property type="entry name" value="CDC48_domain_2-like_sf"/>
</dbReference>
<name>A0A382V4E7_9ZZZZ</name>
<dbReference type="PROSITE" id="PS00674">
    <property type="entry name" value="AAA"/>
    <property type="match status" value="1"/>
</dbReference>
<dbReference type="InterPro" id="IPR003959">
    <property type="entry name" value="ATPase_AAA_core"/>
</dbReference>
<dbReference type="InterPro" id="IPR050168">
    <property type="entry name" value="AAA_ATPase_domain"/>
</dbReference>
<evidence type="ECO:0000256" key="2">
    <source>
        <dbReference type="ARBA" id="ARBA00022840"/>
    </source>
</evidence>
<dbReference type="Pfam" id="PF02933">
    <property type="entry name" value="CDC48_2"/>
    <property type="match status" value="1"/>
</dbReference>
<protein>
    <recommendedName>
        <fullName evidence="6">AAA+ ATPase domain-containing protein</fullName>
    </recommendedName>
</protein>
<dbReference type="SUPFAM" id="SSF54585">
    <property type="entry name" value="Cdc48 domain 2-like"/>
    <property type="match status" value="1"/>
</dbReference>
<proteinExistence type="predicted"/>
<dbReference type="GO" id="GO:0016887">
    <property type="term" value="F:ATP hydrolysis activity"/>
    <property type="evidence" value="ECO:0007669"/>
    <property type="project" value="InterPro"/>
</dbReference>
<dbReference type="EMBL" id="UINC01148731">
    <property type="protein sequence ID" value="SVD40781.1"/>
    <property type="molecule type" value="Genomic_DNA"/>
</dbReference>
<keyword evidence="2" id="KW-0067">ATP-binding</keyword>
<gene>
    <name evidence="5" type="ORF">METZ01_LOCUS393635</name>
</gene>
<evidence type="ECO:0000259" key="3">
    <source>
        <dbReference type="SMART" id="SM00382"/>
    </source>
</evidence>
<keyword evidence="1" id="KW-0547">Nucleotide-binding</keyword>
<dbReference type="Gene3D" id="3.40.50.300">
    <property type="entry name" value="P-loop containing nucleotide triphosphate hydrolases"/>
    <property type="match status" value="1"/>
</dbReference>
<dbReference type="Pfam" id="PF00004">
    <property type="entry name" value="AAA"/>
    <property type="match status" value="1"/>
</dbReference>
<dbReference type="SMART" id="SM01072">
    <property type="entry name" value="CDC48_2"/>
    <property type="match status" value="1"/>
</dbReference>
<feature type="non-terminal residue" evidence="5">
    <location>
        <position position="1"/>
    </location>
</feature>
<accession>A0A382V4E7</accession>
<dbReference type="PANTHER" id="PTHR23077:SF171">
    <property type="entry name" value="NUCLEAR VALOSIN-CONTAINING PROTEIN-LIKE"/>
    <property type="match status" value="1"/>
</dbReference>
<evidence type="ECO:0000313" key="5">
    <source>
        <dbReference type="EMBL" id="SVD40781.1"/>
    </source>
</evidence>
<dbReference type="InterPro" id="IPR003960">
    <property type="entry name" value="ATPase_AAA_CS"/>
</dbReference>
<feature type="domain" description="AAA+ ATPase" evidence="3">
    <location>
        <begin position="142"/>
        <end position="278"/>
    </location>
</feature>
<dbReference type="GO" id="GO:0005524">
    <property type="term" value="F:ATP binding"/>
    <property type="evidence" value="ECO:0007669"/>
    <property type="project" value="UniProtKB-KW"/>
</dbReference>
<dbReference type="Gene3D" id="3.10.330.10">
    <property type="match status" value="1"/>
</dbReference>
<dbReference type="PANTHER" id="PTHR23077">
    <property type="entry name" value="AAA-FAMILY ATPASE"/>
    <property type="match status" value="1"/>
</dbReference>
<evidence type="ECO:0000256" key="1">
    <source>
        <dbReference type="ARBA" id="ARBA00022741"/>
    </source>
</evidence>
<organism evidence="5">
    <name type="scientific">marine metagenome</name>
    <dbReference type="NCBI Taxonomy" id="408172"/>
    <lineage>
        <taxon>unclassified sequences</taxon>
        <taxon>metagenomes</taxon>
        <taxon>ecological metagenomes</taxon>
    </lineage>
</organism>
<evidence type="ECO:0008006" key="6">
    <source>
        <dbReference type="Google" id="ProtNLM"/>
    </source>
</evidence>
<feature type="domain" description="CDC48" evidence="4">
    <location>
        <begin position="7"/>
        <end position="98"/>
    </location>
</feature>
<dbReference type="SMART" id="SM00382">
    <property type="entry name" value="AAA"/>
    <property type="match status" value="1"/>
</dbReference>
<feature type="non-terminal residue" evidence="5">
    <location>
        <position position="288"/>
    </location>
</feature>
<dbReference type="InterPro" id="IPR003593">
    <property type="entry name" value="AAA+_ATPase"/>
</dbReference>
<dbReference type="SUPFAM" id="SSF52540">
    <property type="entry name" value="P-loop containing nucleoside triphosphate hydrolases"/>
    <property type="match status" value="1"/>
</dbReference>
<reference evidence="5" key="1">
    <citation type="submission" date="2018-05" db="EMBL/GenBank/DDBJ databases">
        <authorList>
            <person name="Lanie J.A."/>
            <person name="Ng W.-L."/>
            <person name="Kazmierczak K.M."/>
            <person name="Andrzejewski T.M."/>
            <person name="Davidsen T.M."/>
            <person name="Wayne K.J."/>
            <person name="Tettelin H."/>
            <person name="Glass J.I."/>
            <person name="Rusch D."/>
            <person name="Podicherti R."/>
            <person name="Tsui H.-C.T."/>
            <person name="Winkler M.E."/>
        </authorList>
    </citation>
    <scope>NUCLEOTIDE SEQUENCE</scope>
</reference>
<sequence length="288" mass="31824">PYQKGMRIQAPSKIFLRALIGRPVSKGDIISPATQSRVRRIRGYDPLEDITDILGAAMSGGLPFMSGLKFVVVNTNPKGSVLVTEETHLELKPEAVEITEEHIPDVSYEDIGGLKEEVEKVREMIEIPLKRPELFDRLGIQPPKGVLLYGPPGTGKTLLAKAVASESQASFHLINGPEIMSKFVGDAEKRIRAIFDEAEKNSPAIIFIDEIDAIAPKREESYGEVERRVVAQLLTLMDGMKGRGKVIVIAATNRQDALDPALRRGGRFDREIEIGVPNFEGRHQILKI</sequence>
<dbReference type="AlphaFoldDB" id="A0A382V4E7"/>
<evidence type="ECO:0000259" key="4">
    <source>
        <dbReference type="SMART" id="SM01072"/>
    </source>
</evidence>
<dbReference type="InterPro" id="IPR027417">
    <property type="entry name" value="P-loop_NTPase"/>
</dbReference>
<dbReference type="InterPro" id="IPR004201">
    <property type="entry name" value="Cdc48_dom2"/>
</dbReference>
<dbReference type="FunFam" id="3.40.50.300:FF:000012">
    <property type="entry name" value="Transitional endoplasmic reticulum ATPase"/>
    <property type="match status" value="1"/>
</dbReference>